<dbReference type="AlphaFoldDB" id="A0A5S9F3Q7"/>
<reference evidence="2 3" key="1">
    <citation type="submission" date="2019-08" db="EMBL/GenBank/DDBJ databases">
        <title>Complete genome sequence of Candidatus Uab amorphum.</title>
        <authorList>
            <person name="Shiratori T."/>
            <person name="Suzuki S."/>
            <person name="Kakizawa Y."/>
            <person name="Ishida K."/>
        </authorList>
    </citation>
    <scope>NUCLEOTIDE SEQUENCE [LARGE SCALE GENOMIC DNA]</scope>
    <source>
        <strain evidence="2 3">SRT547</strain>
    </source>
</reference>
<proteinExistence type="predicted"/>
<evidence type="ECO:0000313" key="3">
    <source>
        <dbReference type="Proteomes" id="UP000326354"/>
    </source>
</evidence>
<protein>
    <recommendedName>
        <fullName evidence="4">Tetratricopeptide repeat protein</fullName>
    </recommendedName>
</protein>
<organism evidence="2 3">
    <name type="scientific">Uabimicrobium amorphum</name>
    <dbReference type="NCBI Taxonomy" id="2596890"/>
    <lineage>
        <taxon>Bacteria</taxon>
        <taxon>Pseudomonadati</taxon>
        <taxon>Planctomycetota</taxon>
        <taxon>Candidatus Uabimicrobiia</taxon>
        <taxon>Candidatus Uabimicrobiales</taxon>
        <taxon>Candidatus Uabimicrobiaceae</taxon>
        <taxon>Candidatus Uabimicrobium</taxon>
    </lineage>
</organism>
<dbReference type="InterPro" id="IPR011990">
    <property type="entry name" value="TPR-like_helical_dom_sf"/>
</dbReference>
<dbReference type="SUPFAM" id="SSF48452">
    <property type="entry name" value="TPR-like"/>
    <property type="match status" value="1"/>
</dbReference>
<accession>A0A5S9F3Q7</accession>
<dbReference type="Proteomes" id="UP000326354">
    <property type="component" value="Chromosome"/>
</dbReference>
<feature type="transmembrane region" description="Helical" evidence="1">
    <location>
        <begin position="15"/>
        <end position="34"/>
    </location>
</feature>
<keyword evidence="1" id="KW-0812">Transmembrane</keyword>
<evidence type="ECO:0000256" key="1">
    <source>
        <dbReference type="SAM" id="Phobius"/>
    </source>
</evidence>
<dbReference type="KEGG" id="uam:UABAM_03358"/>
<keyword evidence="1" id="KW-0472">Membrane</keyword>
<name>A0A5S9F3Q7_UABAM</name>
<evidence type="ECO:0008006" key="4">
    <source>
        <dbReference type="Google" id="ProtNLM"/>
    </source>
</evidence>
<keyword evidence="3" id="KW-1185">Reference proteome</keyword>
<dbReference type="Gene3D" id="1.25.40.10">
    <property type="entry name" value="Tetratricopeptide repeat domain"/>
    <property type="match status" value="1"/>
</dbReference>
<dbReference type="RefSeq" id="WP_151969119.1">
    <property type="nucleotide sequence ID" value="NZ_AP019860.1"/>
</dbReference>
<keyword evidence="1" id="KW-1133">Transmembrane helix</keyword>
<dbReference type="EMBL" id="AP019860">
    <property type="protein sequence ID" value="BBM84995.1"/>
    <property type="molecule type" value="Genomic_DNA"/>
</dbReference>
<sequence length="204" mass="24016">MGSKEESTNKKSNTIGIIVFIILFVQFVIIMRLMSTDTDKPKIDIISDWEDIAKKSFDRGEYKDAIYYLEKVLANTPTNYPRYYRTKKKLVSLYELSPRTPQKKLSTAAPEVLKFDSSEDYELHELVKIADHRYKNGQYKEARKLYYKIMARIDDDKDSKKKATLQLADLRVMKCSLILKLRKKKVEDQIMQESLKLIQRITED</sequence>
<gene>
    <name evidence="2" type="ORF">UABAM_03358</name>
</gene>
<evidence type="ECO:0000313" key="2">
    <source>
        <dbReference type="EMBL" id="BBM84995.1"/>
    </source>
</evidence>